<dbReference type="Pfam" id="PF00353">
    <property type="entry name" value="HemolysinCabind"/>
    <property type="match status" value="2"/>
</dbReference>
<name>A0A916Y8X4_9HYPH</name>
<dbReference type="SUPFAM" id="SSF51120">
    <property type="entry name" value="beta-Roll"/>
    <property type="match status" value="1"/>
</dbReference>
<dbReference type="AlphaFoldDB" id="A0A916Y8X4"/>
<dbReference type="PROSITE" id="PS00330">
    <property type="entry name" value="HEMOLYSIN_CALCIUM"/>
    <property type="match status" value="2"/>
</dbReference>
<dbReference type="Proteomes" id="UP000613160">
    <property type="component" value="Unassembled WGS sequence"/>
</dbReference>
<evidence type="ECO:0000313" key="4">
    <source>
        <dbReference type="EMBL" id="GGD34709.1"/>
    </source>
</evidence>
<proteinExistence type="predicted"/>
<gene>
    <name evidence="4" type="ORF">GCM10011335_42170</name>
</gene>
<reference evidence="4" key="1">
    <citation type="journal article" date="2014" name="Int. J. Syst. Evol. Microbiol.">
        <title>Complete genome sequence of Corynebacterium casei LMG S-19264T (=DSM 44701T), isolated from a smear-ripened cheese.</title>
        <authorList>
            <consortium name="US DOE Joint Genome Institute (JGI-PGF)"/>
            <person name="Walter F."/>
            <person name="Albersmeier A."/>
            <person name="Kalinowski J."/>
            <person name="Ruckert C."/>
        </authorList>
    </citation>
    <scope>NUCLEOTIDE SEQUENCE</scope>
    <source>
        <strain evidence="4">CGMCC 1.15493</strain>
    </source>
</reference>
<dbReference type="InterPro" id="IPR018511">
    <property type="entry name" value="Hemolysin-typ_Ca-bd_CS"/>
</dbReference>
<dbReference type="GO" id="GO:0005576">
    <property type="term" value="C:extracellular region"/>
    <property type="evidence" value="ECO:0007669"/>
    <property type="project" value="UniProtKB-SubCell"/>
</dbReference>
<feature type="signal peptide" evidence="3">
    <location>
        <begin position="1"/>
        <end position="23"/>
    </location>
</feature>
<keyword evidence="2" id="KW-0964">Secreted</keyword>
<dbReference type="PRINTS" id="PR00313">
    <property type="entry name" value="CABNDNGRPT"/>
</dbReference>
<dbReference type="Gene3D" id="2.150.10.10">
    <property type="entry name" value="Serralysin-like metalloprotease, C-terminal"/>
    <property type="match status" value="1"/>
</dbReference>
<feature type="chain" id="PRO_5037823806" description="Calcium-binding protein" evidence="3">
    <location>
        <begin position="24"/>
        <end position="434"/>
    </location>
</feature>
<evidence type="ECO:0000256" key="3">
    <source>
        <dbReference type="SAM" id="SignalP"/>
    </source>
</evidence>
<organism evidence="4 5">
    <name type="scientific">Aureimonas glaciei</name>
    <dbReference type="NCBI Taxonomy" id="1776957"/>
    <lineage>
        <taxon>Bacteria</taxon>
        <taxon>Pseudomonadati</taxon>
        <taxon>Pseudomonadota</taxon>
        <taxon>Alphaproteobacteria</taxon>
        <taxon>Hyphomicrobiales</taxon>
        <taxon>Aurantimonadaceae</taxon>
        <taxon>Aureimonas</taxon>
    </lineage>
</organism>
<comment type="subcellular location">
    <subcellularLocation>
        <location evidence="1">Secreted</location>
    </subcellularLocation>
</comment>
<dbReference type="InterPro" id="IPR011049">
    <property type="entry name" value="Serralysin-like_metalloprot_C"/>
</dbReference>
<evidence type="ECO:0000256" key="2">
    <source>
        <dbReference type="ARBA" id="ARBA00022525"/>
    </source>
</evidence>
<comment type="caution">
    <text evidence="4">The sequence shown here is derived from an EMBL/GenBank/DDBJ whole genome shotgun (WGS) entry which is preliminary data.</text>
</comment>
<protein>
    <recommendedName>
        <fullName evidence="6">Calcium-binding protein</fullName>
    </recommendedName>
</protein>
<evidence type="ECO:0000256" key="1">
    <source>
        <dbReference type="ARBA" id="ARBA00004613"/>
    </source>
</evidence>
<keyword evidence="3" id="KW-0732">Signal</keyword>
<dbReference type="EMBL" id="BMJJ01000012">
    <property type="protein sequence ID" value="GGD34709.1"/>
    <property type="molecule type" value="Genomic_DNA"/>
</dbReference>
<reference evidence="4" key="2">
    <citation type="submission" date="2020-09" db="EMBL/GenBank/DDBJ databases">
        <authorList>
            <person name="Sun Q."/>
            <person name="Zhou Y."/>
        </authorList>
    </citation>
    <scope>NUCLEOTIDE SEQUENCE</scope>
    <source>
        <strain evidence="4">CGMCC 1.15493</strain>
    </source>
</reference>
<keyword evidence="5" id="KW-1185">Reference proteome</keyword>
<evidence type="ECO:0000313" key="5">
    <source>
        <dbReference type="Proteomes" id="UP000613160"/>
    </source>
</evidence>
<accession>A0A916Y8X4</accession>
<dbReference type="PANTHER" id="PTHR38340:SF1">
    <property type="entry name" value="S-LAYER PROTEIN"/>
    <property type="match status" value="1"/>
</dbReference>
<sequence>MLDRGLMSFALGHVALSAAAATAGEGLNFVSVDASIHVANADMSVVHSTRSAADGSRDGVSISSQTLEIDFIAVDFGGLNPFCAPLVREQSETAPGHLPASPSGNAAVFDIAVTASGDNSAIDLALDAFTLEDQLSSVTATATTAVENQTTYRICNGTSRADTLTTADDDSLVRAGRGDDTVRTGAGDDWIFGESGKDRIYAGGGDDNVFGGEGRDWIAGGHGGDWLFGGDSDDEVQGDDGHDLLFGNDGDDRLTGGNGDDILVGGDGDDAMSGGAGNDLFVFGAVDARRDDGDDLYDGGSGADTFLLRGEFGDDVIRDLRLAEGDQLVALNGDWGSEAGLRALNGSVVLLERARADKDDLVVTFRFGRETSTLMLDEFFALNRGFDTAPRSGALSDAQALPLLHALFADEGALSVNVAYADLIQIGEVLSLLG</sequence>
<dbReference type="InterPro" id="IPR001343">
    <property type="entry name" value="Hemolysn_Ca-bd"/>
</dbReference>
<dbReference type="PANTHER" id="PTHR38340">
    <property type="entry name" value="S-LAYER PROTEIN"/>
    <property type="match status" value="1"/>
</dbReference>
<dbReference type="InterPro" id="IPR050557">
    <property type="entry name" value="RTX_toxin/Mannuronan_C5-epim"/>
</dbReference>
<evidence type="ECO:0008006" key="6">
    <source>
        <dbReference type="Google" id="ProtNLM"/>
    </source>
</evidence>
<dbReference type="GO" id="GO:0005509">
    <property type="term" value="F:calcium ion binding"/>
    <property type="evidence" value="ECO:0007669"/>
    <property type="project" value="InterPro"/>
</dbReference>